<reference evidence="3" key="1">
    <citation type="submission" date="2023-10" db="EMBL/GenBank/DDBJ databases">
        <title>Genome assembly of Pristionchus species.</title>
        <authorList>
            <person name="Yoshida K."/>
            <person name="Sommer R.J."/>
        </authorList>
    </citation>
    <scope>NUCLEOTIDE SEQUENCE</scope>
    <source>
        <strain evidence="3">RS0144</strain>
    </source>
</reference>
<dbReference type="Gene3D" id="1.20.1070.10">
    <property type="entry name" value="Rhodopsin 7-helix transmembrane proteins"/>
    <property type="match status" value="1"/>
</dbReference>
<feature type="non-terminal residue" evidence="3">
    <location>
        <position position="1"/>
    </location>
</feature>
<keyword evidence="1" id="KW-1133">Transmembrane helix</keyword>
<keyword evidence="4" id="KW-1185">Reference proteome</keyword>
<organism evidence="3 4">
    <name type="scientific">Pristionchus entomophagus</name>
    <dbReference type="NCBI Taxonomy" id="358040"/>
    <lineage>
        <taxon>Eukaryota</taxon>
        <taxon>Metazoa</taxon>
        <taxon>Ecdysozoa</taxon>
        <taxon>Nematoda</taxon>
        <taxon>Chromadorea</taxon>
        <taxon>Rhabditida</taxon>
        <taxon>Rhabditina</taxon>
        <taxon>Diplogasteromorpha</taxon>
        <taxon>Diplogasteroidea</taxon>
        <taxon>Neodiplogasteridae</taxon>
        <taxon>Pristionchus</taxon>
    </lineage>
</organism>
<feature type="non-terminal residue" evidence="3">
    <location>
        <position position="159"/>
    </location>
</feature>
<protein>
    <recommendedName>
        <fullName evidence="2">7TM GPCR serpentine receptor class x (Srx) domain-containing protein</fullName>
    </recommendedName>
</protein>
<accession>A0AAV5TWV5</accession>
<feature type="domain" description="7TM GPCR serpentine receptor class x (Srx)" evidence="2">
    <location>
        <begin position="7"/>
        <end position="136"/>
    </location>
</feature>
<keyword evidence="1" id="KW-0472">Membrane</keyword>
<keyword evidence="1" id="KW-0812">Transmembrane</keyword>
<evidence type="ECO:0000259" key="2">
    <source>
        <dbReference type="Pfam" id="PF10328"/>
    </source>
</evidence>
<feature type="transmembrane region" description="Helical" evidence="1">
    <location>
        <begin position="48"/>
        <end position="69"/>
    </location>
</feature>
<gene>
    <name evidence="3" type="ORF">PENTCL1PPCAC_21144</name>
</gene>
<dbReference type="InterPro" id="IPR019430">
    <property type="entry name" value="7TM_GPCR_serpentine_rcpt_Srx"/>
</dbReference>
<feature type="transmembrane region" description="Helical" evidence="1">
    <location>
        <begin position="15"/>
        <end position="36"/>
    </location>
</feature>
<feature type="transmembrane region" description="Helical" evidence="1">
    <location>
        <begin position="135"/>
        <end position="157"/>
    </location>
</feature>
<evidence type="ECO:0000256" key="1">
    <source>
        <dbReference type="SAM" id="Phobius"/>
    </source>
</evidence>
<name>A0AAV5TWV5_9BILA</name>
<dbReference type="AlphaFoldDB" id="A0AAV5TWV5"/>
<proteinExistence type="predicted"/>
<feature type="transmembrane region" description="Helical" evidence="1">
    <location>
        <begin position="89"/>
        <end position="115"/>
    </location>
</feature>
<dbReference type="EMBL" id="BTSX01000005">
    <property type="protein sequence ID" value="GMS98969.1"/>
    <property type="molecule type" value="Genomic_DNA"/>
</dbReference>
<dbReference type="SUPFAM" id="SSF81321">
    <property type="entry name" value="Family A G protein-coupled receptor-like"/>
    <property type="match status" value="1"/>
</dbReference>
<evidence type="ECO:0000313" key="4">
    <source>
        <dbReference type="Proteomes" id="UP001432027"/>
    </source>
</evidence>
<evidence type="ECO:0000313" key="3">
    <source>
        <dbReference type="EMBL" id="GMS98969.1"/>
    </source>
</evidence>
<dbReference type="Proteomes" id="UP001432027">
    <property type="component" value="Unassembled WGS sequence"/>
</dbReference>
<comment type="caution">
    <text evidence="3">The sequence shown here is derived from an EMBL/GenBank/DDBJ whole genome shotgun (WGS) entry which is preliminary data.</text>
</comment>
<dbReference type="Pfam" id="PF10328">
    <property type="entry name" value="7TM_GPCR_Srx"/>
    <property type="match status" value="1"/>
</dbReference>
<sequence length="159" mass="17656">FQKYWPHALILGTEIPTLFLILTSVERICAVCWPAIFREIFSELRRLCLIVCCVVIACVSLAAAAASAYENRSINDSGNCMIIQSTARWYSTFHFVFIIIGYGVSLVSLLVMKIYCMKCLASGKQALRRDSKSNILIAFAATSLMLVSAPSVVMIGLRY</sequence>